<dbReference type="Proteomes" id="UP000245119">
    <property type="component" value="Linkage Group LG11"/>
</dbReference>
<dbReference type="InterPro" id="IPR002931">
    <property type="entry name" value="Transglutaminase-like"/>
</dbReference>
<dbReference type="PANTHER" id="PTHR47020:SF1">
    <property type="entry name" value="HILLARIN"/>
    <property type="match status" value="1"/>
</dbReference>
<feature type="domain" description="Transglutaminase-like" evidence="1">
    <location>
        <begin position="512"/>
        <end position="619"/>
    </location>
</feature>
<evidence type="ECO:0000259" key="1">
    <source>
        <dbReference type="Pfam" id="PF01841"/>
    </source>
</evidence>
<organism evidence="3 4">
    <name type="scientific">Pomacea canaliculata</name>
    <name type="common">Golden apple snail</name>
    <dbReference type="NCBI Taxonomy" id="400727"/>
    <lineage>
        <taxon>Eukaryota</taxon>
        <taxon>Metazoa</taxon>
        <taxon>Spiralia</taxon>
        <taxon>Lophotrochozoa</taxon>
        <taxon>Mollusca</taxon>
        <taxon>Gastropoda</taxon>
        <taxon>Caenogastropoda</taxon>
        <taxon>Architaenioglossa</taxon>
        <taxon>Ampullarioidea</taxon>
        <taxon>Ampullariidae</taxon>
        <taxon>Pomacea</taxon>
    </lineage>
</organism>
<accession>A0A2T7NMA5</accession>
<dbReference type="Pfam" id="PF23265">
    <property type="entry name" value="Ig-like_KY"/>
    <property type="match status" value="2"/>
</dbReference>
<keyword evidence="4" id="KW-1185">Reference proteome</keyword>
<sequence>MKNSDKELWELEDWYPPLCPPETLKEELLQNEDFTEVDKDARAKLNSPKDSFDKLVQHLTSHLSSDLHKLRAIFVWMGAQNIGCRQETGRCEDNNSPDYYIQEASKNNSLIDKMFAKMCRAARIPCLLVNGNVKGVNYETGDVEINGEGTWAVVYVANSWRFVFPYWAFVVISGYQKENFVLVEDSGKPKSESLTANAGTTKHNFDEFYFLTDPEEMIYICHPYDKEKQLLTEPWTQEKFVESPHLRSPYFSSGWKLTNPLMCVIKSTTGWCLIDMFSQGGGYKLKYSLLFDEGRSGRKFPKEIPTELYVTIIRRTQKTDSFLVRLPVKGTYKFRVLGAHGNTTSRLVEFQIVCDDVAPDTHPFPTRPENGFGFGEAAAEAGLSEASHTEGVVPVKSGDEICMRFKVRDHVDISARLIHSTRTPEELRDNVIVERKGDNITVTVRLPADDPKPEYSLEVDTITNRKENDQSTTNLFNFPVLNYLLTSDETLNAVIRDEDTKKLDSPKDSFDKLVQHLTSHLSSDLHKLRAIFVWMSAQKIGCRQETGSCEDNNSPEYYLQEASKYNSLIGKMFAKMCRAARIPCVLVNGKAKGTIYETGDVDVKGQNTWAIVYVANSWRFVFPHWAFVVLNDYQKENLVLVEDSGKPIRTSLAANDGTPTPNFNEFYFLTDPEEMIYICHPHDQEKQLLTEPWTQEKFFEVPHLRSPYFSSGWKLTNPFMCVIKSTNGWCLIDMLSPGGGYKLEYNMFFNEGRSGKKFPQEIQTELYVTIIKRTQKTDSFLVRLPVTGTYKFRVLGAHGNTTFRLVEFQIVYDNAAPDTQPLPSSPKNGFGFGEAAAEAGLSEASHTEGVVPVKSGDEISIHFKVKDYVDILARLVHCIRTPEELRDNVIVEREYDNATVTARLPADDQTPEYSLEIDTIKNIKENDQSKKNLFNFPVLNYLLTSDETLNAVITDKDTKRKLQFYEDAWVSVGKDDAEMLGKVASRDERADIKDPILDKRIRAKETCYKRMTQEVRVSAQEGNMDELNRSIRNCMAANLQNKREIENAKKILVTLCQKEMEKAVKSNNLEELRACFKKIDNTCVSKMAQDQAWFEACQEEMKKMVQSLRKKKDEVTEGRPPDHVCDVIVAAFILIGESEEELDRFFDGDDTIIGTCPAFAPETVDKSSLTRERVDLATQKLERAVGTFAEYRSIETLKKQNYSSLPKLYTIES</sequence>
<evidence type="ECO:0000313" key="4">
    <source>
        <dbReference type="Proteomes" id="UP000245119"/>
    </source>
</evidence>
<feature type="domain" description="KY-like immunoglobulin-like" evidence="2">
    <location>
        <begin position="696"/>
        <end position="823"/>
    </location>
</feature>
<proteinExistence type="predicted"/>
<evidence type="ECO:0008006" key="5">
    <source>
        <dbReference type="Google" id="ProtNLM"/>
    </source>
</evidence>
<name>A0A2T7NMA5_POMCA</name>
<gene>
    <name evidence="3" type="ORF">C0Q70_18108</name>
</gene>
<comment type="caution">
    <text evidence="3">The sequence shown here is derived from an EMBL/GenBank/DDBJ whole genome shotgun (WGS) entry which is preliminary data.</text>
</comment>
<dbReference type="PANTHER" id="PTHR47020">
    <property type="entry name" value="HILLARIN"/>
    <property type="match status" value="1"/>
</dbReference>
<dbReference type="SUPFAM" id="SSF54001">
    <property type="entry name" value="Cysteine proteinases"/>
    <property type="match status" value="1"/>
</dbReference>
<dbReference type="EMBL" id="PZQS01000011">
    <property type="protein sequence ID" value="PVD22299.1"/>
    <property type="molecule type" value="Genomic_DNA"/>
</dbReference>
<feature type="domain" description="KY-like immunoglobulin-like" evidence="2">
    <location>
        <begin position="238"/>
        <end position="365"/>
    </location>
</feature>
<protein>
    <recommendedName>
        <fullName evidence="5">Transglutaminase-like domain-containing protein</fullName>
    </recommendedName>
</protein>
<dbReference type="InterPro" id="IPR053041">
    <property type="entry name" value="Transglut-like_Superfamily_Mod"/>
</dbReference>
<dbReference type="AlphaFoldDB" id="A0A2T7NMA5"/>
<dbReference type="Pfam" id="PF01841">
    <property type="entry name" value="Transglut_core"/>
    <property type="match status" value="1"/>
</dbReference>
<reference evidence="3 4" key="1">
    <citation type="submission" date="2018-04" db="EMBL/GenBank/DDBJ databases">
        <title>The genome of golden apple snail Pomacea canaliculata provides insight into stress tolerance and invasive adaptation.</title>
        <authorList>
            <person name="Liu C."/>
            <person name="Liu B."/>
            <person name="Ren Y."/>
            <person name="Zhang Y."/>
            <person name="Wang H."/>
            <person name="Li S."/>
            <person name="Jiang F."/>
            <person name="Yin L."/>
            <person name="Zhang G."/>
            <person name="Qian W."/>
            <person name="Fan W."/>
        </authorList>
    </citation>
    <scope>NUCLEOTIDE SEQUENCE [LARGE SCALE GENOMIC DNA]</scope>
    <source>
        <strain evidence="3">SZHN2017</strain>
        <tissue evidence="3">Muscle</tissue>
    </source>
</reference>
<dbReference type="InterPro" id="IPR038765">
    <property type="entry name" value="Papain-like_cys_pep_sf"/>
</dbReference>
<evidence type="ECO:0000313" key="3">
    <source>
        <dbReference type="EMBL" id="PVD22299.1"/>
    </source>
</evidence>
<dbReference type="OrthoDB" id="6129702at2759"/>
<dbReference type="InterPro" id="IPR056564">
    <property type="entry name" value="Ig-like_KY"/>
</dbReference>
<evidence type="ECO:0000259" key="2">
    <source>
        <dbReference type="Pfam" id="PF23265"/>
    </source>
</evidence>